<feature type="domain" description="RiboL-PSP-HEPN" evidence="2">
    <location>
        <begin position="140"/>
        <end position="304"/>
    </location>
</feature>
<proteinExistence type="predicted"/>
<dbReference type="RefSeq" id="WP_408622494.1">
    <property type="nucleotide sequence ID" value="NZ_JBEQCT010000001.1"/>
</dbReference>
<comment type="caution">
    <text evidence="3">The sequence shown here is derived from an EMBL/GenBank/DDBJ whole genome shotgun (WGS) entry which is preliminary data.</text>
</comment>
<reference evidence="3 4" key="1">
    <citation type="journal article" date="2013" name="Int. J. Syst. Evol. Microbiol.">
        <title>Celerinatantimonas yamalensis sp. nov., a cold-adapted diazotrophic bacterium from a cold permafrost brine.</title>
        <authorList>
            <person name="Shcherbakova V."/>
            <person name="Chuvilskaya N."/>
            <person name="Rivkina E."/>
            <person name="Demidov N."/>
            <person name="Uchaeva V."/>
            <person name="Suetin S."/>
            <person name="Suzina N."/>
            <person name="Gilichinsky D."/>
        </authorList>
    </citation>
    <scope>NUCLEOTIDE SEQUENCE [LARGE SCALE GENOMIC DNA]</scope>
    <source>
        <strain evidence="3 4">C7</strain>
    </source>
</reference>
<organism evidence="3 4">
    <name type="scientific">Celerinatantimonas yamalensis</name>
    <dbReference type="NCBI Taxonomy" id="559956"/>
    <lineage>
        <taxon>Bacteria</taxon>
        <taxon>Pseudomonadati</taxon>
        <taxon>Pseudomonadota</taxon>
        <taxon>Gammaproteobacteria</taxon>
        <taxon>Celerinatantimonadaceae</taxon>
        <taxon>Celerinatantimonas</taxon>
    </lineage>
</organism>
<evidence type="ECO:0000259" key="2">
    <source>
        <dbReference type="Pfam" id="PF18735"/>
    </source>
</evidence>
<dbReference type="InterPro" id="IPR041519">
    <property type="entry name" value="HEPN_RiboL-PSP"/>
</dbReference>
<dbReference type="Pfam" id="PF18735">
    <property type="entry name" value="HEPN_RiboL-PSP"/>
    <property type="match status" value="1"/>
</dbReference>
<gene>
    <name evidence="3" type="ORF">ABUE30_04595</name>
</gene>
<evidence type="ECO:0000313" key="3">
    <source>
        <dbReference type="EMBL" id="MFM2484351.1"/>
    </source>
</evidence>
<keyword evidence="4" id="KW-1185">Reference proteome</keyword>
<accession>A0ABW9G3W0</accession>
<evidence type="ECO:0000256" key="1">
    <source>
        <dbReference type="SAM" id="MobiDB-lite"/>
    </source>
</evidence>
<dbReference type="Proteomes" id="UP001629953">
    <property type="component" value="Unassembled WGS sequence"/>
</dbReference>
<sequence length="310" mass="36248">MGHNDHLEDYYPDLPEEAGVNTRSGFEPNNEWLSSAPPDLRHEAMRQWFLSRFWDPANDTPYNGREGGYLYIHGGPYEAEDELYGRFGDLFDDEIVRAVIDDVESDGIYEWAPIHTEPDYDEYFSFEVDSEDSPYQQFLQRLSEIDSLNAAALDSEHKRLLRQLLYSHLIAALETYLSDTMSYWIKSDEAVFKRFVSHCSEFKKEKLSLSTIFNRLEALRDQVEQYIQKTVWHRLDRVMPLFSSSLDIERPEIEQLMQYIVIRHDIVHRGGRTKEGNHVEITPDKLSELRDCVATFVEKIEGEVTSKGDF</sequence>
<feature type="region of interest" description="Disordered" evidence="1">
    <location>
        <begin position="1"/>
        <end position="31"/>
    </location>
</feature>
<protein>
    <submittedName>
        <fullName evidence="3">HEPN domain-containing protein</fullName>
    </submittedName>
</protein>
<evidence type="ECO:0000313" key="4">
    <source>
        <dbReference type="Proteomes" id="UP001629953"/>
    </source>
</evidence>
<name>A0ABW9G3W0_9GAMM</name>
<dbReference type="EMBL" id="JBEQCT010000001">
    <property type="protein sequence ID" value="MFM2484351.1"/>
    <property type="molecule type" value="Genomic_DNA"/>
</dbReference>